<dbReference type="AlphaFoldDB" id="A0A1C4AKB9"/>
<dbReference type="EMBL" id="FMAQ01000003">
    <property type="protein sequence ID" value="SCB95003.1"/>
    <property type="molecule type" value="Genomic_DNA"/>
</dbReference>
<sequence length="540" mass="63215">MLQSKMDYFLKDLSEIKVIGKGLSKTMKKYFNVVPLTLLVMLSGCDKSKVKLTEEIKATLEDQDKPICFYLGKVTFPYLKKDLSYPANERSEVWINNELNRRLEVFTSLGLLDRSLDANNQTTTYQLAKLNSDTKFKKGSFCFGQVTLDKLFFLGMSNNVNSFATVTYNIEQIPSWVNNDIFKQYFYAGELDENKKDAHFAYSYPKLIDGQFPNQISSDIKLAKLVNGEFIFDNDDSIRQSFFYSEDENKWDQEHFTYAYYDKEKVAKIRKYFFSYNRIINDWGIESDPVLFAKANPSENLARSTNQVVMYYFFDHALTQNRIKSATGNIKNKLLGQYQHLLDNGGSSVFEMNFDDSGLVTSFVETTKSYNYVLKRSIVASDDLETERTSWKFYDYFTMSLPSINQNYTNPFATDNYNKTDLFDIFQTDYRTKFVQKMGELDKLRSVSVGYDDEDKILFFDKNMTFQYNNKNQLISRVIGNETYTMEYNKQGQLTKLKKYVDNNKKATLECQFSKHNEKGDWIVKECDDHMITTRTIEYY</sequence>
<name>A0A1C4AKB9_9GAMM</name>
<organism evidence="1 2">
    <name type="scientific">Gilliamella bombicola</name>
    <dbReference type="NCBI Taxonomy" id="1798182"/>
    <lineage>
        <taxon>Bacteria</taxon>
        <taxon>Pseudomonadati</taxon>
        <taxon>Pseudomonadota</taxon>
        <taxon>Gammaproteobacteria</taxon>
        <taxon>Orbales</taxon>
        <taxon>Orbaceae</taxon>
        <taxon>Gilliamella</taxon>
    </lineage>
</organism>
<reference evidence="2" key="1">
    <citation type="submission" date="2016-08" db="EMBL/GenBank/DDBJ databases">
        <authorList>
            <person name="Varghese N."/>
            <person name="Submissions Spin"/>
        </authorList>
    </citation>
    <scope>NUCLEOTIDE SEQUENCE [LARGE SCALE GENOMIC DNA]</scope>
    <source>
        <strain evidence="2">R-53248</strain>
    </source>
</reference>
<gene>
    <name evidence="1" type="ORF">GA0061081_10314</name>
</gene>
<evidence type="ECO:0000313" key="1">
    <source>
        <dbReference type="EMBL" id="SCB95003.1"/>
    </source>
</evidence>
<evidence type="ECO:0000313" key="2">
    <source>
        <dbReference type="Proteomes" id="UP000199670"/>
    </source>
</evidence>
<protein>
    <submittedName>
        <fullName evidence="1">YD repeat-containing protein</fullName>
    </submittedName>
</protein>
<keyword evidence="2" id="KW-1185">Reference proteome</keyword>
<proteinExistence type="predicted"/>
<dbReference type="Proteomes" id="UP000199670">
    <property type="component" value="Unassembled WGS sequence"/>
</dbReference>
<accession>A0A1C4AKB9</accession>